<dbReference type="Gene3D" id="1.20.1280.50">
    <property type="match status" value="1"/>
</dbReference>
<reference evidence="3 4" key="1">
    <citation type="submission" date="2021-05" db="EMBL/GenBank/DDBJ databases">
        <title>Genome Assembly of Synthetic Allotetraploid Brassica napus Reveals Homoeologous Exchanges between Subgenomes.</title>
        <authorList>
            <person name="Davis J.T."/>
        </authorList>
    </citation>
    <scope>NUCLEOTIDE SEQUENCE [LARGE SCALE GENOMIC DNA]</scope>
    <source>
        <strain evidence="4">cv. Da-Ae</strain>
        <tissue evidence="3">Seedling</tissue>
    </source>
</reference>
<evidence type="ECO:0000313" key="4">
    <source>
        <dbReference type="Proteomes" id="UP000824890"/>
    </source>
</evidence>
<name>A0ABQ7XSC8_BRANA</name>
<dbReference type="PANTHER" id="PTHR38926:SF80">
    <property type="entry name" value="F-BOX DOMAIN, LEUCINE-RICH REPEAT DOMAIN SUPERFAMILY"/>
    <property type="match status" value="1"/>
</dbReference>
<dbReference type="InterPro" id="IPR001611">
    <property type="entry name" value="Leu-rich_rpt"/>
</dbReference>
<evidence type="ECO:0000313" key="3">
    <source>
        <dbReference type="EMBL" id="KAH0858819.1"/>
    </source>
</evidence>
<evidence type="ECO:0000259" key="2">
    <source>
        <dbReference type="Pfam" id="PF12937"/>
    </source>
</evidence>
<dbReference type="SUPFAM" id="SSF81383">
    <property type="entry name" value="F-box domain"/>
    <property type="match status" value="1"/>
</dbReference>
<sequence length="355" mass="40100">MLRADSSTSGTKLSLEGSEPTGSGTGDGRMTAGGDSLRSTPMEENCKLRNWDELIPDALGLIFSHLPLQEVLTVVPRVCKAWNRAVTGSYCWQEIDIELWCNRCHQSDHLDRMLQLLINRSSGSLRKLSVTGLQNDSIFSFIAQHAGSLKTLKVPRSCLSNSGVVNVAEKLSSLTFLDLSYCCKLGPEAIQAMGKHCKSLTEFSRNMHPLDVASVVSHDDEAYAIARTMPKLKRLEIAYHRVSVEGVLKILSSCIFLQFLELRGCWDVQLDNKFFKEKFPDMKVLGPRVIGFYDMINDWEDCCSDYFSDGSDYLAWEFLEDGEMGEYEFEHGWDDNFYADRVNIDREPHIWPPSP</sequence>
<dbReference type="InterPro" id="IPR032675">
    <property type="entry name" value="LRR_dom_sf"/>
</dbReference>
<dbReference type="PANTHER" id="PTHR38926">
    <property type="entry name" value="F-BOX DOMAIN CONTAINING PROTEIN, EXPRESSED"/>
    <property type="match status" value="1"/>
</dbReference>
<dbReference type="InterPro" id="IPR036047">
    <property type="entry name" value="F-box-like_dom_sf"/>
</dbReference>
<feature type="region of interest" description="Disordered" evidence="1">
    <location>
        <begin position="1"/>
        <end position="40"/>
    </location>
</feature>
<protein>
    <recommendedName>
        <fullName evidence="2">F-box domain-containing protein</fullName>
    </recommendedName>
</protein>
<gene>
    <name evidence="3" type="ORF">HID58_087080</name>
</gene>
<organism evidence="3 4">
    <name type="scientific">Brassica napus</name>
    <name type="common">Rape</name>
    <dbReference type="NCBI Taxonomy" id="3708"/>
    <lineage>
        <taxon>Eukaryota</taxon>
        <taxon>Viridiplantae</taxon>
        <taxon>Streptophyta</taxon>
        <taxon>Embryophyta</taxon>
        <taxon>Tracheophyta</taxon>
        <taxon>Spermatophyta</taxon>
        <taxon>Magnoliopsida</taxon>
        <taxon>eudicotyledons</taxon>
        <taxon>Gunneridae</taxon>
        <taxon>Pentapetalae</taxon>
        <taxon>rosids</taxon>
        <taxon>malvids</taxon>
        <taxon>Brassicales</taxon>
        <taxon>Brassicaceae</taxon>
        <taxon>Brassiceae</taxon>
        <taxon>Brassica</taxon>
    </lineage>
</organism>
<dbReference type="InterPro" id="IPR001810">
    <property type="entry name" value="F-box_dom"/>
</dbReference>
<comment type="caution">
    <text evidence="3">The sequence shown here is derived from an EMBL/GenBank/DDBJ whole genome shotgun (WGS) entry which is preliminary data.</text>
</comment>
<proteinExistence type="predicted"/>
<accession>A0ABQ7XSC8</accession>
<dbReference type="EMBL" id="JAGKQM010000019">
    <property type="protein sequence ID" value="KAH0858819.1"/>
    <property type="molecule type" value="Genomic_DNA"/>
</dbReference>
<dbReference type="CDD" id="cd22158">
    <property type="entry name" value="F-box_AtFBW2-like"/>
    <property type="match status" value="1"/>
</dbReference>
<dbReference type="Gene3D" id="3.80.10.10">
    <property type="entry name" value="Ribonuclease Inhibitor"/>
    <property type="match status" value="1"/>
</dbReference>
<dbReference type="Pfam" id="PF12937">
    <property type="entry name" value="F-box-like"/>
    <property type="match status" value="1"/>
</dbReference>
<evidence type="ECO:0000256" key="1">
    <source>
        <dbReference type="SAM" id="MobiDB-lite"/>
    </source>
</evidence>
<dbReference type="SUPFAM" id="SSF52047">
    <property type="entry name" value="RNI-like"/>
    <property type="match status" value="1"/>
</dbReference>
<keyword evidence="4" id="KW-1185">Reference proteome</keyword>
<feature type="compositionally biased region" description="Polar residues" evidence="1">
    <location>
        <begin position="1"/>
        <end position="12"/>
    </location>
</feature>
<dbReference type="Proteomes" id="UP000824890">
    <property type="component" value="Unassembled WGS sequence"/>
</dbReference>
<dbReference type="Pfam" id="PF13516">
    <property type="entry name" value="LRR_6"/>
    <property type="match status" value="1"/>
</dbReference>
<feature type="domain" description="F-box" evidence="2">
    <location>
        <begin position="58"/>
        <end position="97"/>
    </location>
</feature>